<gene>
    <name evidence="1" type="ORF">ASZ90_018394</name>
</gene>
<evidence type="ECO:0000313" key="1">
    <source>
        <dbReference type="EMBL" id="KUG04174.1"/>
    </source>
</evidence>
<organism evidence="1">
    <name type="scientific">hydrocarbon metagenome</name>
    <dbReference type="NCBI Taxonomy" id="938273"/>
    <lineage>
        <taxon>unclassified sequences</taxon>
        <taxon>metagenomes</taxon>
        <taxon>ecological metagenomes</taxon>
    </lineage>
</organism>
<dbReference type="EMBL" id="LNQE01001856">
    <property type="protein sequence ID" value="KUG04174.1"/>
    <property type="molecule type" value="Genomic_DNA"/>
</dbReference>
<sequence>MVQAECSGKGDSGTLLRLLVKAGIIPSTPVKSLTIVYRI</sequence>
<dbReference type="AlphaFoldDB" id="A0A0W8E6A5"/>
<comment type="caution">
    <text evidence="1">The sequence shown here is derived from an EMBL/GenBank/DDBJ whole genome shotgun (WGS) entry which is preliminary data.</text>
</comment>
<accession>A0A0W8E6A5</accession>
<proteinExistence type="predicted"/>
<reference evidence="1" key="1">
    <citation type="journal article" date="2015" name="Proc. Natl. Acad. Sci. U.S.A.">
        <title>Networks of energetic and metabolic interactions define dynamics in microbial communities.</title>
        <authorList>
            <person name="Embree M."/>
            <person name="Liu J.K."/>
            <person name="Al-Bassam M.M."/>
            <person name="Zengler K."/>
        </authorList>
    </citation>
    <scope>NUCLEOTIDE SEQUENCE</scope>
</reference>
<protein>
    <submittedName>
        <fullName evidence="1">Uncharacterized protein</fullName>
    </submittedName>
</protein>
<name>A0A0W8E6A5_9ZZZZ</name>